<dbReference type="InterPro" id="IPR009050">
    <property type="entry name" value="Globin-like_sf"/>
</dbReference>
<evidence type="ECO:0000313" key="6">
    <source>
        <dbReference type="Proteomes" id="UP000187209"/>
    </source>
</evidence>
<keyword evidence="2" id="KW-0349">Heme</keyword>
<dbReference type="GO" id="GO:0020037">
    <property type="term" value="F:heme binding"/>
    <property type="evidence" value="ECO:0007669"/>
    <property type="project" value="InterPro"/>
</dbReference>
<dbReference type="InterPro" id="IPR012292">
    <property type="entry name" value="Globin/Proto"/>
</dbReference>
<dbReference type="EMBL" id="MPUH01000155">
    <property type="protein sequence ID" value="OMJ88239.1"/>
    <property type="molecule type" value="Genomic_DNA"/>
</dbReference>
<organism evidence="5 6">
    <name type="scientific">Stentor coeruleus</name>
    <dbReference type="NCBI Taxonomy" id="5963"/>
    <lineage>
        <taxon>Eukaryota</taxon>
        <taxon>Sar</taxon>
        <taxon>Alveolata</taxon>
        <taxon>Ciliophora</taxon>
        <taxon>Postciliodesmatophora</taxon>
        <taxon>Heterotrichea</taxon>
        <taxon>Heterotrichida</taxon>
        <taxon>Stentoridae</taxon>
        <taxon>Stentor</taxon>
    </lineage>
</organism>
<keyword evidence="4" id="KW-0408">Iron</keyword>
<dbReference type="GO" id="GO:0046872">
    <property type="term" value="F:metal ion binding"/>
    <property type="evidence" value="ECO:0007669"/>
    <property type="project" value="UniProtKB-KW"/>
</dbReference>
<dbReference type="Proteomes" id="UP000187209">
    <property type="component" value="Unassembled WGS sequence"/>
</dbReference>
<dbReference type="GO" id="GO:0019825">
    <property type="term" value="F:oxygen binding"/>
    <property type="evidence" value="ECO:0007669"/>
    <property type="project" value="InterPro"/>
</dbReference>
<comment type="caution">
    <text evidence="5">The sequence shown here is derived from an EMBL/GenBank/DDBJ whole genome shotgun (WGS) entry which is preliminary data.</text>
</comment>
<evidence type="ECO:0000256" key="3">
    <source>
        <dbReference type="ARBA" id="ARBA00022723"/>
    </source>
</evidence>
<evidence type="ECO:0008006" key="7">
    <source>
        <dbReference type="Google" id="ProtNLM"/>
    </source>
</evidence>
<dbReference type="Pfam" id="PF01152">
    <property type="entry name" value="Bac_globin"/>
    <property type="match status" value="1"/>
</dbReference>
<evidence type="ECO:0000313" key="5">
    <source>
        <dbReference type="EMBL" id="OMJ88239.1"/>
    </source>
</evidence>
<protein>
    <recommendedName>
        <fullName evidence="7">Globin family profile domain-containing protein</fullName>
    </recommendedName>
</protein>
<gene>
    <name evidence="5" type="ORF">SteCoe_9820</name>
</gene>
<proteinExistence type="predicted"/>
<dbReference type="Gene3D" id="1.10.490.10">
    <property type="entry name" value="Globins"/>
    <property type="match status" value="1"/>
</dbReference>
<name>A0A1R2CGT6_9CILI</name>
<keyword evidence="6" id="KW-1185">Reference proteome</keyword>
<sequence>MNLFYKYGGTNFWNDVLNSFYDKALCSARLVHFFTPSNLPHIKNMLLSQLEISLGADFRYSMEGLEQSHKHLGITSEQFNEWVVLYRETLIEKYVLYEDIERIIGSLQASKKFIISKS</sequence>
<dbReference type="InterPro" id="IPR001486">
    <property type="entry name" value="Hemoglobin_trunc"/>
</dbReference>
<evidence type="ECO:0000256" key="1">
    <source>
        <dbReference type="ARBA" id="ARBA00022448"/>
    </source>
</evidence>
<reference evidence="5 6" key="1">
    <citation type="submission" date="2016-11" db="EMBL/GenBank/DDBJ databases">
        <title>The macronuclear genome of Stentor coeruleus: a giant cell with tiny introns.</title>
        <authorList>
            <person name="Slabodnick M."/>
            <person name="Ruby J.G."/>
            <person name="Reiff S.B."/>
            <person name="Swart E.C."/>
            <person name="Gosai S."/>
            <person name="Prabakaran S."/>
            <person name="Witkowska E."/>
            <person name="Larue G.E."/>
            <person name="Fisher S."/>
            <person name="Freeman R.M."/>
            <person name="Gunawardena J."/>
            <person name="Chu W."/>
            <person name="Stover N.A."/>
            <person name="Gregory B.D."/>
            <person name="Nowacki M."/>
            <person name="Derisi J."/>
            <person name="Roy S.W."/>
            <person name="Marshall W.F."/>
            <person name="Sood P."/>
        </authorList>
    </citation>
    <scope>NUCLEOTIDE SEQUENCE [LARGE SCALE GENOMIC DNA]</scope>
    <source>
        <strain evidence="5">WM001</strain>
    </source>
</reference>
<keyword evidence="1" id="KW-0813">Transport</keyword>
<accession>A0A1R2CGT6</accession>
<evidence type="ECO:0000256" key="4">
    <source>
        <dbReference type="ARBA" id="ARBA00023004"/>
    </source>
</evidence>
<evidence type="ECO:0000256" key="2">
    <source>
        <dbReference type="ARBA" id="ARBA00022617"/>
    </source>
</evidence>
<keyword evidence="3" id="KW-0479">Metal-binding</keyword>
<dbReference type="SUPFAM" id="SSF46458">
    <property type="entry name" value="Globin-like"/>
    <property type="match status" value="1"/>
</dbReference>
<dbReference type="AlphaFoldDB" id="A0A1R2CGT6"/>